<proteinExistence type="predicted"/>
<dbReference type="Proteomes" id="UP001386955">
    <property type="component" value="Unassembled WGS sequence"/>
</dbReference>
<dbReference type="AlphaFoldDB" id="A0AAN9S463"/>
<organism evidence="1 2">
    <name type="scientific">Psophocarpus tetragonolobus</name>
    <name type="common">Winged bean</name>
    <name type="synonym">Dolichos tetragonolobus</name>
    <dbReference type="NCBI Taxonomy" id="3891"/>
    <lineage>
        <taxon>Eukaryota</taxon>
        <taxon>Viridiplantae</taxon>
        <taxon>Streptophyta</taxon>
        <taxon>Embryophyta</taxon>
        <taxon>Tracheophyta</taxon>
        <taxon>Spermatophyta</taxon>
        <taxon>Magnoliopsida</taxon>
        <taxon>eudicotyledons</taxon>
        <taxon>Gunneridae</taxon>
        <taxon>Pentapetalae</taxon>
        <taxon>rosids</taxon>
        <taxon>fabids</taxon>
        <taxon>Fabales</taxon>
        <taxon>Fabaceae</taxon>
        <taxon>Papilionoideae</taxon>
        <taxon>50 kb inversion clade</taxon>
        <taxon>NPAAA clade</taxon>
        <taxon>indigoferoid/millettioid clade</taxon>
        <taxon>Phaseoleae</taxon>
        <taxon>Psophocarpus</taxon>
    </lineage>
</organism>
<keyword evidence="2" id="KW-1185">Reference proteome</keyword>
<reference evidence="1 2" key="1">
    <citation type="submission" date="2024-01" db="EMBL/GenBank/DDBJ databases">
        <title>The genomes of 5 underutilized Papilionoideae crops provide insights into root nodulation and disease resistanc.</title>
        <authorList>
            <person name="Jiang F."/>
        </authorList>
    </citation>
    <scope>NUCLEOTIDE SEQUENCE [LARGE SCALE GENOMIC DNA]</scope>
    <source>
        <strain evidence="1">DUOXIRENSHENG_FW03</strain>
        <tissue evidence="1">Leaves</tissue>
    </source>
</reference>
<accession>A0AAN9S463</accession>
<gene>
    <name evidence="1" type="ORF">VNO78_23052</name>
</gene>
<evidence type="ECO:0000313" key="1">
    <source>
        <dbReference type="EMBL" id="KAK7388241.1"/>
    </source>
</evidence>
<comment type="caution">
    <text evidence="1">The sequence shown here is derived from an EMBL/GenBank/DDBJ whole genome shotgun (WGS) entry which is preliminary data.</text>
</comment>
<dbReference type="EMBL" id="JAYMYS010000006">
    <property type="protein sequence ID" value="KAK7388241.1"/>
    <property type="molecule type" value="Genomic_DNA"/>
</dbReference>
<name>A0AAN9S463_PSOTE</name>
<protein>
    <submittedName>
        <fullName evidence="1">Uncharacterized protein</fullName>
    </submittedName>
</protein>
<evidence type="ECO:0000313" key="2">
    <source>
        <dbReference type="Proteomes" id="UP001386955"/>
    </source>
</evidence>
<sequence>MFDRFNLAMLGEQGWKFSKLNTTREAWSHPSYVWRSIQVLVKELRHPSINLGIATSTSKASQSGFKYTSAQQQSWPSMDNIAELPKCQHGNKLEKTCGLLHSIH</sequence>